<reference evidence="5 6" key="1">
    <citation type="submission" date="2021-02" db="EMBL/GenBank/DDBJ databases">
        <authorList>
            <person name="Vanwijnsberghe S."/>
        </authorList>
    </citation>
    <scope>NUCLEOTIDE SEQUENCE [LARGE SCALE GENOMIC DNA]</scope>
    <source>
        <strain evidence="5 6">R-69776</strain>
    </source>
</reference>
<sequence length="285" mass="31057">MRLLRVGQPGSELPCAVGPDGVVRDVSGWVDDWAGDNLDPEAIGILTRKVEQEAHLLPAVDLSGRRIGPPVRPQQIISIGLNYRRHAAEVGMAVPEEPIVSTKACNALAGPYDDLLIPPGALKTDWEVELGVVIGRRVQYLASPAEANQYIAGYCTANDISERSWLLERGGQWFKGKSFPSFAPLGPYLVTADEIRDPNALQLTCRVNGQLMQDDNTGDMVFDVAELVHYLSRFMVLEPGDVILTGSPGGMAISRPDKPYLRPGDIVETEIAGLGAQRQHCRQPR</sequence>
<dbReference type="SUPFAM" id="SSF56529">
    <property type="entry name" value="FAH"/>
    <property type="match status" value="1"/>
</dbReference>
<evidence type="ECO:0000256" key="1">
    <source>
        <dbReference type="ARBA" id="ARBA00001946"/>
    </source>
</evidence>
<evidence type="ECO:0000313" key="5">
    <source>
        <dbReference type="EMBL" id="CAE6778872.1"/>
    </source>
</evidence>
<keyword evidence="6" id="KW-1185">Reference proteome</keyword>
<feature type="domain" description="Fumarylacetoacetase-like C-terminal" evidence="4">
    <location>
        <begin position="76"/>
        <end position="280"/>
    </location>
</feature>
<comment type="caution">
    <text evidence="5">The sequence shown here is derived from an EMBL/GenBank/DDBJ whole genome shotgun (WGS) entry which is preliminary data.</text>
</comment>
<proteinExistence type="inferred from homology"/>
<keyword evidence="3" id="KW-0479">Metal-binding</keyword>
<evidence type="ECO:0000256" key="3">
    <source>
        <dbReference type="ARBA" id="ARBA00022723"/>
    </source>
</evidence>
<dbReference type="InterPro" id="IPR051121">
    <property type="entry name" value="FAH"/>
</dbReference>
<dbReference type="PANTHER" id="PTHR42796:SF4">
    <property type="entry name" value="FUMARYLACETOACETATE HYDROLASE DOMAIN-CONTAINING PROTEIN 2A"/>
    <property type="match status" value="1"/>
</dbReference>
<keyword evidence="5" id="KW-0456">Lyase</keyword>
<dbReference type="Gene3D" id="3.90.850.10">
    <property type="entry name" value="Fumarylacetoacetase-like, C-terminal domain"/>
    <property type="match status" value="1"/>
</dbReference>
<dbReference type="Proteomes" id="UP000673821">
    <property type="component" value="Unassembled WGS sequence"/>
</dbReference>
<gene>
    <name evidence="5" type="ORF">R69776_04210</name>
</gene>
<accession>A0ABN7M5Y6</accession>
<dbReference type="EC" id="4.3.2.3" evidence="5"/>
<evidence type="ECO:0000313" key="6">
    <source>
        <dbReference type="Proteomes" id="UP000673821"/>
    </source>
</evidence>
<dbReference type="Pfam" id="PF01557">
    <property type="entry name" value="FAA_hydrolase"/>
    <property type="match status" value="1"/>
</dbReference>
<evidence type="ECO:0000256" key="2">
    <source>
        <dbReference type="ARBA" id="ARBA00010211"/>
    </source>
</evidence>
<dbReference type="RefSeq" id="WP_200571645.1">
    <property type="nucleotide sequence ID" value="NZ_CAJNAW010000005.1"/>
</dbReference>
<name>A0ABN7M5Y6_9BURK</name>
<comment type="cofactor">
    <cofactor evidence="1">
        <name>Mg(2+)</name>
        <dbReference type="ChEBI" id="CHEBI:18420"/>
    </cofactor>
</comment>
<dbReference type="EMBL" id="CAJNBH010000012">
    <property type="protein sequence ID" value="CAE6778872.1"/>
    <property type="molecule type" value="Genomic_DNA"/>
</dbReference>
<comment type="similarity">
    <text evidence="2">Belongs to the FAH family.</text>
</comment>
<dbReference type="InterPro" id="IPR011234">
    <property type="entry name" value="Fumarylacetoacetase-like_C"/>
</dbReference>
<dbReference type="PANTHER" id="PTHR42796">
    <property type="entry name" value="FUMARYLACETOACETATE HYDROLASE DOMAIN-CONTAINING PROTEIN 2A-RELATED"/>
    <property type="match status" value="1"/>
</dbReference>
<dbReference type="GO" id="GO:0050385">
    <property type="term" value="F:ureidoglycolate lyase activity"/>
    <property type="evidence" value="ECO:0007669"/>
    <property type="project" value="UniProtKB-EC"/>
</dbReference>
<dbReference type="InterPro" id="IPR036663">
    <property type="entry name" value="Fumarylacetoacetase_C_sf"/>
</dbReference>
<organism evidence="5 6">
    <name type="scientific">Paraburkholderia nemoris</name>
    <dbReference type="NCBI Taxonomy" id="2793076"/>
    <lineage>
        <taxon>Bacteria</taxon>
        <taxon>Pseudomonadati</taxon>
        <taxon>Pseudomonadota</taxon>
        <taxon>Betaproteobacteria</taxon>
        <taxon>Burkholderiales</taxon>
        <taxon>Burkholderiaceae</taxon>
        <taxon>Paraburkholderia</taxon>
    </lineage>
</organism>
<protein>
    <submittedName>
        <fullName evidence="5">Ureidoglycolate lyase</fullName>
        <ecNumber evidence="5">4.3.2.3</ecNumber>
    </submittedName>
</protein>
<evidence type="ECO:0000259" key="4">
    <source>
        <dbReference type="Pfam" id="PF01557"/>
    </source>
</evidence>